<dbReference type="InterPro" id="IPR050351">
    <property type="entry name" value="BphY/WalK/GraS-like"/>
</dbReference>
<evidence type="ECO:0000256" key="3">
    <source>
        <dbReference type="ARBA" id="ARBA00012438"/>
    </source>
</evidence>
<dbReference type="Pfam" id="PF02518">
    <property type="entry name" value="HATPase_c"/>
    <property type="match status" value="1"/>
</dbReference>
<evidence type="ECO:0000259" key="12">
    <source>
        <dbReference type="PROSITE" id="PS50885"/>
    </source>
</evidence>
<evidence type="ECO:0000259" key="11">
    <source>
        <dbReference type="PROSITE" id="PS50113"/>
    </source>
</evidence>
<feature type="domain" description="Histidine kinase" evidence="9">
    <location>
        <begin position="451"/>
        <end position="662"/>
    </location>
</feature>
<sequence length="662" mass="75431">MKGVSLFKWFKNVSIAKKLYFTVGIMATLIAIELGALIFSINTLSSVRAYVSGEGLWSKAQKDAMYQLLKYSRSHDETDYDKFKYFMNVPRGDHKTLVELSRKKPDMKIAREGFIEGRNHKEDVEGMINLFTRFNSISYINKAITIWSKADPLVAEFIPIGEQLHKEINSGHPSTEKINEIVQAIDPLNARLTKLEDDFSYTLGEGSRWLENLVLKILFSIALTVEITGLTLAIVVSRNIQKGLNEILQSAKAVAKRDFTRKAKAFSKDEIGILANNFNTMSEELALSIRNIEQAQQKFKGLLESAPDAIVIVGEKGIIQLVNNKCEYIFGYTKNELIGHDVELLLPERFRTTPQENRKLFYDFPGVRSTDVGLELLGRRKSGEEFPVEISLSPMHTKEGLLITAAIRDISEKKRLEKEIRESNVTLEKKVKQRTGELEIKNKELEQFAYVASHDLQEPLRTTSSFVELLRKQYHGKLDDNANRYIDYVIQASDRMKTLIKDLLDYSRIGREKKFEPVDCNVAFEEVLADLAKVIKENKAVITTGKLPVVNAFPTELKLLFQNLISNSIKFQKQGIAPFIEISAVREMGHWHFRFRDNGIGIEKQYQQRIFIIFQRLHNRSVYEGSGIGLAHCKKIVELHGGTIWVESEAGKGSIFHFTIAD</sequence>
<evidence type="ECO:0000313" key="14">
    <source>
        <dbReference type="Proteomes" id="UP000192796"/>
    </source>
</evidence>
<dbReference type="SUPFAM" id="SSF55785">
    <property type="entry name" value="PYP-like sensor domain (PAS domain)"/>
    <property type="match status" value="1"/>
</dbReference>
<accession>A0A1V9FRJ5</accession>
<dbReference type="Gene3D" id="6.10.340.10">
    <property type="match status" value="1"/>
</dbReference>
<name>A0A1V9FRJ5_9BACT</name>
<dbReference type="PROSITE" id="PS50885">
    <property type="entry name" value="HAMP"/>
    <property type="match status" value="1"/>
</dbReference>
<dbReference type="PRINTS" id="PR00344">
    <property type="entry name" value="BCTRLSENSOR"/>
</dbReference>
<dbReference type="InterPro" id="IPR003660">
    <property type="entry name" value="HAMP_dom"/>
</dbReference>
<dbReference type="SMART" id="SM00091">
    <property type="entry name" value="PAS"/>
    <property type="match status" value="1"/>
</dbReference>
<keyword evidence="4" id="KW-0597">Phosphoprotein</keyword>
<evidence type="ECO:0000313" key="13">
    <source>
        <dbReference type="EMBL" id="OQP60901.1"/>
    </source>
</evidence>
<keyword evidence="8" id="KW-1133">Transmembrane helix</keyword>
<dbReference type="AlphaFoldDB" id="A0A1V9FRJ5"/>
<dbReference type="GO" id="GO:0000156">
    <property type="term" value="F:phosphorelay response regulator activity"/>
    <property type="evidence" value="ECO:0007669"/>
    <property type="project" value="TreeGrafter"/>
</dbReference>
<dbReference type="Proteomes" id="UP000192796">
    <property type="component" value="Unassembled WGS sequence"/>
</dbReference>
<dbReference type="PROSITE" id="PS50113">
    <property type="entry name" value="PAC"/>
    <property type="match status" value="1"/>
</dbReference>
<dbReference type="Pfam" id="PF00672">
    <property type="entry name" value="HAMP"/>
    <property type="match status" value="1"/>
</dbReference>
<feature type="domain" description="PAS" evidence="10">
    <location>
        <begin position="295"/>
        <end position="348"/>
    </location>
</feature>
<dbReference type="CDD" id="cd00130">
    <property type="entry name" value="PAS"/>
    <property type="match status" value="1"/>
</dbReference>
<feature type="domain" description="PAC" evidence="11">
    <location>
        <begin position="370"/>
        <end position="422"/>
    </location>
</feature>
<dbReference type="Gene3D" id="3.30.450.20">
    <property type="entry name" value="PAS domain"/>
    <property type="match status" value="1"/>
</dbReference>
<evidence type="ECO:0000259" key="9">
    <source>
        <dbReference type="PROSITE" id="PS50109"/>
    </source>
</evidence>
<evidence type="ECO:0000256" key="8">
    <source>
        <dbReference type="SAM" id="Phobius"/>
    </source>
</evidence>
<keyword evidence="8" id="KW-0812">Transmembrane</keyword>
<dbReference type="SMART" id="SM00388">
    <property type="entry name" value="HisKA"/>
    <property type="match status" value="1"/>
</dbReference>
<organism evidence="13 14">
    <name type="scientific">Niastella vici</name>
    <dbReference type="NCBI Taxonomy" id="1703345"/>
    <lineage>
        <taxon>Bacteria</taxon>
        <taxon>Pseudomonadati</taxon>
        <taxon>Bacteroidota</taxon>
        <taxon>Chitinophagia</taxon>
        <taxon>Chitinophagales</taxon>
        <taxon>Chitinophagaceae</taxon>
        <taxon>Niastella</taxon>
    </lineage>
</organism>
<dbReference type="CDD" id="cd06225">
    <property type="entry name" value="HAMP"/>
    <property type="match status" value="1"/>
</dbReference>
<dbReference type="InterPro" id="IPR000700">
    <property type="entry name" value="PAS-assoc_C"/>
</dbReference>
<dbReference type="SMART" id="SM00304">
    <property type="entry name" value="HAMP"/>
    <property type="match status" value="1"/>
</dbReference>
<evidence type="ECO:0000259" key="10">
    <source>
        <dbReference type="PROSITE" id="PS50112"/>
    </source>
</evidence>
<dbReference type="Pfam" id="PF00512">
    <property type="entry name" value="HisKA"/>
    <property type="match status" value="1"/>
</dbReference>
<dbReference type="SMART" id="SM00387">
    <property type="entry name" value="HATPase_c"/>
    <property type="match status" value="1"/>
</dbReference>
<dbReference type="GO" id="GO:0000155">
    <property type="term" value="F:phosphorelay sensor kinase activity"/>
    <property type="evidence" value="ECO:0007669"/>
    <property type="project" value="InterPro"/>
</dbReference>
<dbReference type="SUPFAM" id="SSF47384">
    <property type="entry name" value="Homodimeric domain of signal transducing histidine kinase"/>
    <property type="match status" value="1"/>
</dbReference>
<gene>
    <name evidence="13" type="ORF">A3860_04005</name>
</gene>
<dbReference type="NCBIfam" id="TIGR00229">
    <property type="entry name" value="sensory_box"/>
    <property type="match status" value="1"/>
</dbReference>
<dbReference type="InterPro" id="IPR035965">
    <property type="entry name" value="PAS-like_dom_sf"/>
</dbReference>
<comment type="subcellular location">
    <subcellularLocation>
        <location evidence="2">Membrane</location>
    </subcellularLocation>
</comment>
<keyword evidence="6" id="KW-0418">Kinase</keyword>
<dbReference type="FunFam" id="3.30.565.10:FF:000006">
    <property type="entry name" value="Sensor histidine kinase WalK"/>
    <property type="match status" value="1"/>
</dbReference>
<dbReference type="PROSITE" id="PS50109">
    <property type="entry name" value="HIS_KIN"/>
    <property type="match status" value="1"/>
</dbReference>
<protein>
    <recommendedName>
        <fullName evidence="3">histidine kinase</fullName>
        <ecNumber evidence="3">2.7.13.3</ecNumber>
    </recommendedName>
</protein>
<comment type="caution">
    <text evidence="13">The sequence shown here is derived from an EMBL/GenBank/DDBJ whole genome shotgun (WGS) entry which is preliminary data.</text>
</comment>
<dbReference type="PROSITE" id="PS50112">
    <property type="entry name" value="PAS"/>
    <property type="match status" value="1"/>
</dbReference>
<evidence type="ECO:0000256" key="5">
    <source>
        <dbReference type="ARBA" id="ARBA00022679"/>
    </source>
</evidence>
<dbReference type="GO" id="GO:0030295">
    <property type="term" value="F:protein kinase activator activity"/>
    <property type="evidence" value="ECO:0007669"/>
    <property type="project" value="TreeGrafter"/>
</dbReference>
<dbReference type="CDD" id="cd00082">
    <property type="entry name" value="HisKA"/>
    <property type="match status" value="1"/>
</dbReference>
<dbReference type="InterPro" id="IPR000014">
    <property type="entry name" value="PAS"/>
</dbReference>
<dbReference type="PANTHER" id="PTHR42878:SF15">
    <property type="entry name" value="BACTERIOPHYTOCHROME"/>
    <property type="match status" value="1"/>
</dbReference>
<dbReference type="Gene3D" id="1.10.287.130">
    <property type="match status" value="1"/>
</dbReference>
<dbReference type="EMBL" id="LVYD01000058">
    <property type="protein sequence ID" value="OQP60901.1"/>
    <property type="molecule type" value="Genomic_DNA"/>
</dbReference>
<dbReference type="EC" id="2.7.13.3" evidence="3"/>
<feature type="domain" description="HAMP" evidence="12">
    <location>
        <begin position="238"/>
        <end position="290"/>
    </location>
</feature>
<dbReference type="SUPFAM" id="SSF55874">
    <property type="entry name" value="ATPase domain of HSP90 chaperone/DNA topoisomerase II/histidine kinase"/>
    <property type="match status" value="1"/>
</dbReference>
<keyword evidence="14" id="KW-1185">Reference proteome</keyword>
<evidence type="ECO:0000256" key="4">
    <source>
        <dbReference type="ARBA" id="ARBA00022553"/>
    </source>
</evidence>
<evidence type="ECO:0000256" key="7">
    <source>
        <dbReference type="ARBA" id="ARBA00023136"/>
    </source>
</evidence>
<dbReference type="STRING" id="1703345.A3860_04005"/>
<dbReference type="Gene3D" id="3.30.565.10">
    <property type="entry name" value="Histidine kinase-like ATPase, C-terminal domain"/>
    <property type="match status" value="1"/>
</dbReference>
<dbReference type="PANTHER" id="PTHR42878">
    <property type="entry name" value="TWO-COMPONENT HISTIDINE KINASE"/>
    <property type="match status" value="1"/>
</dbReference>
<proteinExistence type="predicted"/>
<dbReference type="InterPro" id="IPR036890">
    <property type="entry name" value="HATPase_C_sf"/>
</dbReference>
<dbReference type="InterPro" id="IPR003594">
    <property type="entry name" value="HATPase_dom"/>
</dbReference>
<feature type="transmembrane region" description="Helical" evidence="8">
    <location>
        <begin position="20"/>
        <end position="39"/>
    </location>
</feature>
<dbReference type="InterPro" id="IPR003661">
    <property type="entry name" value="HisK_dim/P_dom"/>
</dbReference>
<dbReference type="SUPFAM" id="SSF158472">
    <property type="entry name" value="HAMP domain-like"/>
    <property type="match status" value="1"/>
</dbReference>
<evidence type="ECO:0000256" key="6">
    <source>
        <dbReference type="ARBA" id="ARBA00022777"/>
    </source>
</evidence>
<keyword evidence="5" id="KW-0808">Transferase</keyword>
<dbReference type="GO" id="GO:0007234">
    <property type="term" value="P:osmosensory signaling via phosphorelay pathway"/>
    <property type="evidence" value="ECO:0007669"/>
    <property type="project" value="TreeGrafter"/>
</dbReference>
<dbReference type="GO" id="GO:0016020">
    <property type="term" value="C:membrane"/>
    <property type="evidence" value="ECO:0007669"/>
    <property type="project" value="UniProtKB-SubCell"/>
</dbReference>
<dbReference type="InterPro" id="IPR004358">
    <property type="entry name" value="Sig_transdc_His_kin-like_C"/>
</dbReference>
<dbReference type="Pfam" id="PF13426">
    <property type="entry name" value="PAS_9"/>
    <property type="match status" value="1"/>
</dbReference>
<evidence type="ECO:0000256" key="2">
    <source>
        <dbReference type="ARBA" id="ARBA00004370"/>
    </source>
</evidence>
<keyword evidence="7 8" id="KW-0472">Membrane</keyword>
<reference evidence="13 14" key="1">
    <citation type="submission" date="2016-03" db="EMBL/GenBank/DDBJ databases">
        <title>Niastella vici sp. nov., isolated from farmland soil.</title>
        <authorList>
            <person name="Chen L."/>
            <person name="Wang D."/>
            <person name="Yang S."/>
            <person name="Wang G."/>
        </authorList>
    </citation>
    <scope>NUCLEOTIDE SEQUENCE [LARGE SCALE GENOMIC DNA]</scope>
    <source>
        <strain evidence="13 14">DJ57</strain>
    </source>
</reference>
<dbReference type="InterPro" id="IPR005467">
    <property type="entry name" value="His_kinase_dom"/>
</dbReference>
<dbReference type="InterPro" id="IPR036097">
    <property type="entry name" value="HisK_dim/P_sf"/>
</dbReference>
<evidence type="ECO:0000256" key="1">
    <source>
        <dbReference type="ARBA" id="ARBA00000085"/>
    </source>
</evidence>
<comment type="catalytic activity">
    <reaction evidence="1">
        <text>ATP + protein L-histidine = ADP + protein N-phospho-L-histidine.</text>
        <dbReference type="EC" id="2.7.13.3"/>
    </reaction>
</comment>